<sequence length="235" mass="25371">MLTYSPGDSPIHRLDPRSKLCFQFGFAIAALFSSGPRLAALFVVAALAVSVTGLSPLRALWSYRVVLVVLAIAPLIAGFTPGPPWFRLDRAAESLRAVARVVPILLLSAAYIRATPVRETRAAIQRTIPGRAGQLLGTGVALTIRFVPVLREDVREVRDAIAARGGDRRPVHERAGRLVPLSIRRALARSDELAVALEARCFAWNPTLPRLQFSRPDYLVVGAAVVLTVSPLVSG</sequence>
<keyword evidence="4 6" id="KW-1133">Transmembrane helix</keyword>
<dbReference type="InterPro" id="IPR051611">
    <property type="entry name" value="ECF_transporter_component"/>
</dbReference>
<dbReference type="AlphaFoldDB" id="A0A6B0TIY9"/>
<evidence type="ECO:0000256" key="4">
    <source>
        <dbReference type="ARBA" id="ARBA00022989"/>
    </source>
</evidence>
<protein>
    <submittedName>
        <fullName evidence="7">Energy-coupling factor transporter transmembrane protein EcfT</fullName>
    </submittedName>
</protein>
<evidence type="ECO:0000256" key="6">
    <source>
        <dbReference type="SAM" id="Phobius"/>
    </source>
</evidence>
<comment type="caution">
    <text evidence="7">The sequence shown here is derived from an EMBL/GenBank/DDBJ whole genome shotgun (WGS) entry which is preliminary data.</text>
</comment>
<comment type="subcellular location">
    <subcellularLocation>
        <location evidence="1">Membrane</location>
        <topology evidence="1">Multi-pass membrane protein</topology>
    </subcellularLocation>
</comment>
<feature type="transmembrane region" description="Helical" evidence="6">
    <location>
        <begin position="94"/>
        <end position="112"/>
    </location>
</feature>
<evidence type="ECO:0000313" key="7">
    <source>
        <dbReference type="EMBL" id="MXR53169.1"/>
    </source>
</evidence>
<dbReference type="PANTHER" id="PTHR34857">
    <property type="entry name" value="SLL0384 PROTEIN"/>
    <property type="match status" value="1"/>
</dbReference>
<name>A0A6B0TIY9_9EURY</name>
<evidence type="ECO:0000256" key="1">
    <source>
        <dbReference type="ARBA" id="ARBA00004141"/>
    </source>
</evidence>
<evidence type="ECO:0000256" key="5">
    <source>
        <dbReference type="ARBA" id="ARBA00023136"/>
    </source>
</evidence>
<keyword evidence="5 6" id="KW-0472">Membrane</keyword>
<dbReference type="EMBL" id="WUUT01000010">
    <property type="protein sequence ID" value="MXR53169.1"/>
    <property type="molecule type" value="Genomic_DNA"/>
</dbReference>
<feature type="transmembrane region" description="Helical" evidence="6">
    <location>
        <begin position="24"/>
        <end position="49"/>
    </location>
</feature>
<keyword evidence="3 6" id="KW-0812">Transmembrane</keyword>
<reference evidence="7 8" key="1">
    <citation type="submission" date="2019-12" db="EMBL/GenBank/DDBJ databases">
        <title>Isolation and characterization of three novel carbon monoxide-oxidizing members of Halobacteria from salione crusts and soils.</title>
        <authorList>
            <person name="Myers M.R."/>
            <person name="King G.M."/>
        </authorList>
    </citation>
    <scope>NUCLEOTIDE SEQUENCE [LARGE SCALE GENOMIC DNA]</scope>
    <source>
        <strain evidence="7 8">WSH3</strain>
    </source>
</reference>
<dbReference type="InterPro" id="IPR003339">
    <property type="entry name" value="ABC/ECF_trnsptr_transmembrane"/>
</dbReference>
<dbReference type="Proteomes" id="UP000466535">
    <property type="component" value="Unassembled WGS sequence"/>
</dbReference>
<proteinExistence type="predicted"/>
<evidence type="ECO:0000256" key="2">
    <source>
        <dbReference type="ARBA" id="ARBA00022475"/>
    </source>
</evidence>
<keyword evidence="8" id="KW-1185">Reference proteome</keyword>
<dbReference type="GO" id="GO:0005886">
    <property type="term" value="C:plasma membrane"/>
    <property type="evidence" value="ECO:0007669"/>
    <property type="project" value="UniProtKB-ARBA"/>
</dbReference>
<gene>
    <name evidence="7" type="ORF">GRX03_16375</name>
</gene>
<feature type="transmembrane region" description="Helical" evidence="6">
    <location>
        <begin position="61"/>
        <end position="82"/>
    </location>
</feature>
<keyword evidence="2" id="KW-1003">Cell membrane</keyword>
<dbReference type="CDD" id="cd16914">
    <property type="entry name" value="EcfT"/>
    <property type="match status" value="1"/>
</dbReference>
<dbReference type="Pfam" id="PF02361">
    <property type="entry name" value="CbiQ"/>
    <property type="match status" value="1"/>
</dbReference>
<dbReference type="PANTHER" id="PTHR34857:SF2">
    <property type="entry name" value="SLL0384 PROTEIN"/>
    <property type="match status" value="1"/>
</dbReference>
<evidence type="ECO:0000256" key="3">
    <source>
        <dbReference type="ARBA" id="ARBA00022692"/>
    </source>
</evidence>
<organism evidence="7 8">
    <name type="scientific">Halovenus carboxidivorans</name>
    <dbReference type="NCBI Taxonomy" id="2692199"/>
    <lineage>
        <taxon>Archaea</taxon>
        <taxon>Methanobacteriati</taxon>
        <taxon>Methanobacteriota</taxon>
        <taxon>Stenosarchaea group</taxon>
        <taxon>Halobacteria</taxon>
        <taxon>Halobacteriales</taxon>
        <taxon>Haloarculaceae</taxon>
        <taxon>Halovenus</taxon>
    </lineage>
</organism>
<evidence type="ECO:0000313" key="8">
    <source>
        <dbReference type="Proteomes" id="UP000466535"/>
    </source>
</evidence>
<dbReference type="RefSeq" id="WP_159765551.1">
    <property type="nucleotide sequence ID" value="NZ_WUUT01000010.1"/>
</dbReference>
<accession>A0A6B0TIY9</accession>
<dbReference type="OrthoDB" id="204634at2157"/>